<protein>
    <submittedName>
        <fullName evidence="2">Uncharacterized protein</fullName>
    </submittedName>
</protein>
<dbReference type="VEuPathDB" id="FungiDB:CCM_01373"/>
<gene>
    <name evidence="2" type="ORF">A9K55_004960</name>
</gene>
<feature type="compositionally biased region" description="Basic and acidic residues" evidence="1">
    <location>
        <begin position="290"/>
        <end position="317"/>
    </location>
</feature>
<feature type="compositionally biased region" description="Polar residues" evidence="1">
    <location>
        <begin position="395"/>
        <end position="404"/>
    </location>
</feature>
<sequence>MADSVNIQNLLQAGYFTTTRSRSKSPNQEEVDQCPDPRRLVQPRDGYDYDPRYDRQRRSPSPIRLPPPPSLTRPAAASRSKPVPPRPTVDDEDSILDKEHGYTKTVLPEEEAASKGDADQAQTIMEVHEFNPERRFVLLDDESATSTDGDRSDSVEEKVDPRPKSTGNSKATARSGDANQHSPRSRSAGLSPPPPPPPTGRRRSRQDLPVLETELSDRQYTEHHRSRSAVNGPRPDYFNPSQYSRAYGDQLLSPDFTKHSSRGRDDGYYGGEHRDRSREKRRSRISPENSARRSDTASEYRAPRRTSSIDRDSDRRNRGFCSSASREAAYSRPVQLPSRETTKLSARTSREPSRSKDEYPKTSQPLPASRMPLIVQEDSPVNLPRASEPERGSAANPSAKSSTVPPEKIPPRTNTMPAYPVEKPPVLRPAATINLARESQNAVQSPLPYPEEDAFPVDPFSLPRDASHPTNGHLSNIHMPALPLDFTGETPARQRPANANGFQSSTPAHDSKEWKLGSFDPERDGVKVDRPVGAFRRYSENKAEGASDRLPTCPRTKPVAGRVDWLTLPRTDFNICPECYGQVFYNSDYRTHFQPVLRPTMDAIVCDFGSSPWYRIAWLLILKNNDTDLRVFLDIAAIASASRGYLCPGDRKTTREWYTIRDPYTKRPVPKFTVCYQCAKTVEALLPRLSGIFVPLDSRSSPVRSNCALHFEPDRTEFVFYFDSFETTADKAEKSNKGPDLGYLAQKLERLCAHTACREDKPITDGYWHFMQFLPELTVCADCFEDVVQPQLSEENVIARNFYIKPRKVPLATCQLYSPRMRDAFKRACRRNDHKYLESKVKERLEVESSIKSKLAKLDRDGPRDARKEKQIDALIEEWKEWE</sequence>
<evidence type="ECO:0000313" key="2">
    <source>
        <dbReference type="EMBL" id="ATY65085.1"/>
    </source>
</evidence>
<dbReference type="EMBL" id="CP023325">
    <property type="protein sequence ID" value="ATY65085.1"/>
    <property type="molecule type" value="Genomic_DNA"/>
</dbReference>
<proteinExistence type="predicted"/>
<feature type="compositionally biased region" description="Basic and acidic residues" evidence="1">
    <location>
        <begin position="148"/>
        <end position="163"/>
    </location>
</feature>
<feature type="compositionally biased region" description="Basic and acidic residues" evidence="1">
    <location>
        <begin position="45"/>
        <end position="57"/>
    </location>
</feature>
<feature type="region of interest" description="Disordered" evidence="1">
    <location>
        <begin position="493"/>
        <end position="522"/>
    </location>
</feature>
<dbReference type="AlphaFoldDB" id="A0A2H4SPQ3"/>
<feature type="compositionally biased region" description="Polar residues" evidence="1">
    <location>
        <begin position="165"/>
        <end position="181"/>
    </location>
</feature>
<dbReference type="VEuPathDB" id="FungiDB:A9K55_004960"/>
<organism evidence="2 3">
    <name type="scientific">Cordyceps militaris</name>
    <name type="common">Caterpillar fungus</name>
    <name type="synonym">Clavaria militaris</name>
    <dbReference type="NCBI Taxonomy" id="73501"/>
    <lineage>
        <taxon>Eukaryota</taxon>
        <taxon>Fungi</taxon>
        <taxon>Dikarya</taxon>
        <taxon>Ascomycota</taxon>
        <taxon>Pezizomycotina</taxon>
        <taxon>Sordariomycetes</taxon>
        <taxon>Hypocreomycetidae</taxon>
        <taxon>Hypocreales</taxon>
        <taxon>Cordycipitaceae</taxon>
        <taxon>Cordyceps</taxon>
    </lineage>
</organism>
<evidence type="ECO:0000313" key="3">
    <source>
        <dbReference type="Proteomes" id="UP000323067"/>
    </source>
</evidence>
<accession>A0A2H4SPQ3</accession>
<dbReference type="OrthoDB" id="10259785at2759"/>
<feature type="compositionally biased region" description="Basic and acidic residues" evidence="1">
    <location>
        <begin position="256"/>
        <end position="278"/>
    </location>
</feature>
<dbReference type="Proteomes" id="UP000323067">
    <property type="component" value="Chromosome v"/>
</dbReference>
<feature type="region of interest" description="Disordered" evidence="1">
    <location>
        <begin position="15"/>
        <end position="423"/>
    </location>
</feature>
<name>A0A2H4SPQ3_CORMI</name>
<feature type="compositionally biased region" description="Basic and acidic residues" evidence="1">
    <location>
        <begin position="126"/>
        <end position="138"/>
    </location>
</feature>
<feature type="compositionally biased region" description="Basic and acidic residues" evidence="1">
    <location>
        <begin position="348"/>
        <end position="360"/>
    </location>
</feature>
<feature type="compositionally biased region" description="Polar residues" evidence="1">
    <location>
        <begin position="15"/>
        <end position="28"/>
    </location>
</feature>
<feature type="compositionally biased region" description="Basic and acidic residues" evidence="1">
    <location>
        <begin position="509"/>
        <end position="522"/>
    </location>
</feature>
<reference evidence="2 3" key="1">
    <citation type="journal article" date="2017" name="BMC Genomics">
        <title>Chromosome level assembly and secondary metabolite potential of the parasitic fungus Cordyceps militaris.</title>
        <authorList>
            <person name="Kramer G.J."/>
            <person name="Nodwell J.R."/>
        </authorList>
    </citation>
    <scope>NUCLEOTIDE SEQUENCE [LARGE SCALE GENOMIC DNA]</scope>
    <source>
        <strain evidence="2 3">ATCC 34164</strain>
    </source>
</reference>
<evidence type="ECO:0000256" key="1">
    <source>
        <dbReference type="SAM" id="MobiDB-lite"/>
    </source>
</evidence>